<proteinExistence type="predicted"/>
<sequence>MTYKLINESITPPLIFQEQLNKKKSRRYRPTHLPLALRKCPQVKRATPFSGSTEECLACLECILTFVFVINSTPLPLIFDVTESY</sequence>
<accession>A0AAV4NID9</accession>
<dbReference type="AlphaFoldDB" id="A0AAV4NID9"/>
<keyword evidence="2" id="KW-1185">Reference proteome</keyword>
<evidence type="ECO:0000313" key="1">
    <source>
        <dbReference type="EMBL" id="GIX84520.1"/>
    </source>
</evidence>
<name>A0AAV4NID9_CAEEX</name>
<reference evidence="1 2" key="1">
    <citation type="submission" date="2021-06" db="EMBL/GenBank/DDBJ databases">
        <title>Caerostris extrusa draft genome.</title>
        <authorList>
            <person name="Kono N."/>
            <person name="Arakawa K."/>
        </authorList>
    </citation>
    <scope>NUCLEOTIDE SEQUENCE [LARGE SCALE GENOMIC DNA]</scope>
</reference>
<dbReference type="Proteomes" id="UP001054945">
    <property type="component" value="Unassembled WGS sequence"/>
</dbReference>
<evidence type="ECO:0000313" key="2">
    <source>
        <dbReference type="Proteomes" id="UP001054945"/>
    </source>
</evidence>
<comment type="caution">
    <text evidence="1">The sequence shown here is derived from an EMBL/GenBank/DDBJ whole genome shotgun (WGS) entry which is preliminary data.</text>
</comment>
<organism evidence="1 2">
    <name type="scientific">Caerostris extrusa</name>
    <name type="common">Bark spider</name>
    <name type="synonym">Caerostris bankana</name>
    <dbReference type="NCBI Taxonomy" id="172846"/>
    <lineage>
        <taxon>Eukaryota</taxon>
        <taxon>Metazoa</taxon>
        <taxon>Ecdysozoa</taxon>
        <taxon>Arthropoda</taxon>
        <taxon>Chelicerata</taxon>
        <taxon>Arachnida</taxon>
        <taxon>Araneae</taxon>
        <taxon>Araneomorphae</taxon>
        <taxon>Entelegynae</taxon>
        <taxon>Araneoidea</taxon>
        <taxon>Araneidae</taxon>
        <taxon>Caerostris</taxon>
    </lineage>
</organism>
<gene>
    <name evidence="1" type="ORF">CEXT_753641</name>
</gene>
<protein>
    <submittedName>
        <fullName evidence="1">Uncharacterized protein</fullName>
    </submittedName>
</protein>
<dbReference type="EMBL" id="BPLR01020975">
    <property type="protein sequence ID" value="GIX84520.1"/>
    <property type="molecule type" value="Genomic_DNA"/>
</dbReference>